<evidence type="ECO:0000256" key="3">
    <source>
        <dbReference type="ARBA" id="ARBA00022692"/>
    </source>
</evidence>
<name>A0ABC8XUV7_9POAL</name>
<evidence type="ECO:0000313" key="8">
    <source>
        <dbReference type="EMBL" id="CAL4931573.1"/>
    </source>
</evidence>
<comment type="subcellular location">
    <subcellularLocation>
        <location evidence="1">Mitochondrion inner membrane</location>
        <topology evidence="1">Multi-pass membrane protein</topology>
    </subcellularLocation>
</comment>
<keyword evidence="3" id="KW-0812">Transmembrane</keyword>
<keyword evidence="5" id="KW-1133">Transmembrane helix</keyword>
<evidence type="ECO:0000256" key="2">
    <source>
        <dbReference type="ARBA" id="ARBA00008444"/>
    </source>
</evidence>
<dbReference type="Proteomes" id="UP001497457">
    <property type="component" value="Chromosome 15b"/>
</dbReference>
<accession>A0ABC8XUV7</accession>
<keyword evidence="7" id="KW-0472">Membrane</keyword>
<sequence length="210" mass="22548">MGWLDEPSYAHLPGARRHFFDEIGEGFWYGMTGGSVYHFLKGLRDSPNGGRLAGGARAVAAHAPRIGGSWAGFWGVWCVFENAVFFARRKDDPWNGIVGGAVASGCVDLRKGARVAARSTLSGAVVLTFFEGFCILIDKCVVPPAPDVELPPRPVVERDSALAVDRLGRRPLGTTSPEGHARVPEPRGFLGIPRRAPIVVKEVPAADLGY</sequence>
<evidence type="ECO:0000256" key="7">
    <source>
        <dbReference type="ARBA" id="ARBA00023136"/>
    </source>
</evidence>
<dbReference type="AlphaFoldDB" id="A0ABC8XUV7"/>
<evidence type="ECO:0000256" key="6">
    <source>
        <dbReference type="ARBA" id="ARBA00023128"/>
    </source>
</evidence>
<protein>
    <submittedName>
        <fullName evidence="8">Uncharacterized protein</fullName>
    </submittedName>
</protein>
<keyword evidence="4" id="KW-0999">Mitochondrion inner membrane</keyword>
<evidence type="ECO:0000256" key="1">
    <source>
        <dbReference type="ARBA" id="ARBA00004448"/>
    </source>
</evidence>
<evidence type="ECO:0000256" key="5">
    <source>
        <dbReference type="ARBA" id="ARBA00022989"/>
    </source>
</evidence>
<evidence type="ECO:0000313" key="9">
    <source>
        <dbReference type="Proteomes" id="UP001497457"/>
    </source>
</evidence>
<keyword evidence="9" id="KW-1185">Reference proteome</keyword>
<organism evidence="8 9">
    <name type="scientific">Urochloa decumbens</name>
    <dbReference type="NCBI Taxonomy" id="240449"/>
    <lineage>
        <taxon>Eukaryota</taxon>
        <taxon>Viridiplantae</taxon>
        <taxon>Streptophyta</taxon>
        <taxon>Embryophyta</taxon>
        <taxon>Tracheophyta</taxon>
        <taxon>Spermatophyta</taxon>
        <taxon>Magnoliopsida</taxon>
        <taxon>Liliopsida</taxon>
        <taxon>Poales</taxon>
        <taxon>Poaceae</taxon>
        <taxon>PACMAD clade</taxon>
        <taxon>Panicoideae</taxon>
        <taxon>Panicodae</taxon>
        <taxon>Paniceae</taxon>
        <taxon>Melinidinae</taxon>
        <taxon>Urochloa</taxon>
    </lineage>
</organism>
<gene>
    <name evidence="8" type="ORF">URODEC1_LOCUS27130</name>
</gene>
<reference evidence="8" key="1">
    <citation type="submission" date="2024-10" db="EMBL/GenBank/DDBJ databases">
        <authorList>
            <person name="Ryan C."/>
        </authorList>
    </citation>
    <scope>NUCLEOTIDE SEQUENCE [LARGE SCALE GENOMIC DNA]</scope>
</reference>
<dbReference type="EMBL" id="OZ075125">
    <property type="protein sequence ID" value="CAL4931573.1"/>
    <property type="molecule type" value="Genomic_DNA"/>
</dbReference>
<dbReference type="Pfam" id="PF02466">
    <property type="entry name" value="Tim17"/>
    <property type="match status" value="1"/>
</dbReference>
<keyword evidence="6" id="KW-0496">Mitochondrion</keyword>
<dbReference type="PANTHER" id="PTHR10485">
    <property type="entry name" value="MITOCHONDRIAL IMPORT INNER MEMBRANE TRANSLOCASE SUBUNIT TIM-17"/>
    <property type="match status" value="1"/>
</dbReference>
<dbReference type="PANTHER" id="PTHR10485:SF24">
    <property type="entry name" value="MITOCHONDRIAL IMPORT INNER MEMBRANE TRANSLOCASE SUBUNIT TIM22"/>
    <property type="match status" value="1"/>
</dbReference>
<comment type="similarity">
    <text evidence="2">Belongs to the Tim17/Tim22/Tim23 family.</text>
</comment>
<dbReference type="GO" id="GO:0005743">
    <property type="term" value="C:mitochondrial inner membrane"/>
    <property type="evidence" value="ECO:0007669"/>
    <property type="project" value="UniProtKB-SubCell"/>
</dbReference>
<evidence type="ECO:0000256" key="4">
    <source>
        <dbReference type="ARBA" id="ARBA00022792"/>
    </source>
</evidence>
<proteinExistence type="inferred from homology"/>